<reference evidence="2" key="1">
    <citation type="submission" date="2020-10" db="EMBL/GenBank/DDBJ databases">
        <authorList>
            <person name="Gilroy R."/>
        </authorList>
    </citation>
    <scope>NUCLEOTIDE SEQUENCE</scope>
    <source>
        <strain evidence="2">ChiSjej2B20-13462</strain>
    </source>
</reference>
<comment type="caution">
    <text evidence="2">The sequence shown here is derived from an EMBL/GenBank/DDBJ whole genome shotgun (WGS) entry which is preliminary data.</text>
</comment>
<dbReference type="Proteomes" id="UP000886874">
    <property type="component" value="Unassembled WGS sequence"/>
</dbReference>
<accession>A0A9D1CP76</accession>
<evidence type="ECO:0008006" key="4">
    <source>
        <dbReference type="Google" id="ProtNLM"/>
    </source>
</evidence>
<keyword evidence="1" id="KW-0472">Membrane</keyword>
<proteinExistence type="predicted"/>
<feature type="transmembrane region" description="Helical" evidence="1">
    <location>
        <begin position="21"/>
        <end position="40"/>
    </location>
</feature>
<evidence type="ECO:0000256" key="1">
    <source>
        <dbReference type="SAM" id="Phobius"/>
    </source>
</evidence>
<evidence type="ECO:0000313" key="2">
    <source>
        <dbReference type="EMBL" id="HIQ70117.1"/>
    </source>
</evidence>
<dbReference type="AlphaFoldDB" id="A0A9D1CP76"/>
<organism evidence="2 3">
    <name type="scientific">Candidatus Avoscillospira stercorigallinarum</name>
    <dbReference type="NCBI Taxonomy" id="2840708"/>
    <lineage>
        <taxon>Bacteria</taxon>
        <taxon>Bacillati</taxon>
        <taxon>Bacillota</taxon>
        <taxon>Clostridia</taxon>
        <taxon>Eubacteriales</taxon>
        <taxon>Oscillospiraceae</taxon>
        <taxon>Oscillospiraceae incertae sedis</taxon>
        <taxon>Candidatus Avoscillospira</taxon>
    </lineage>
</organism>
<sequence>MFSKLGDWFRNFMMGRYGSDQLNVALLAAGIVMMVLGAILGRSFGWASALNFLCYVPLVWCIFRMYSRNIAARRRENQAFLNFFQRFKDREHRYFRCPKCGQTVRVPRGRGKINIRCPRCSERFIKNT</sequence>
<feature type="transmembrane region" description="Helical" evidence="1">
    <location>
        <begin position="46"/>
        <end position="66"/>
    </location>
</feature>
<reference evidence="2" key="2">
    <citation type="journal article" date="2021" name="PeerJ">
        <title>Extensive microbial diversity within the chicken gut microbiome revealed by metagenomics and culture.</title>
        <authorList>
            <person name="Gilroy R."/>
            <person name="Ravi A."/>
            <person name="Getino M."/>
            <person name="Pursley I."/>
            <person name="Horton D.L."/>
            <person name="Alikhan N.F."/>
            <person name="Baker D."/>
            <person name="Gharbi K."/>
            <person name="Hall N."/>
            <person name="Watson M."/>
            <person name="Adriaenssens E.M."/>
            <person name="Foster-Nyarko E."/>
            <person name="Jarju S."/>
            <person name="Secka A."/>
            <person name="Antonio M."/>
            <person name="Oren A."/>
            <person name="Chaudhuri R.R."/>
            <person name="La Ragione R."/>
            <person name="Hildebrand F."/>
            <person name="Pallen M.J."/>
        </authorList>
    </citation>
    <scope>NUCLEOTIDE SEQUENCE</scope>
    <source>
        <strain evidence="2">ChiSjej2B20-13462</strain>
    </source>
</reference>
<protein>
    <recommendedName>
        <fullName evidence="4">Zn-finger containing protein</fullName>
    </recommendedName>
</protein>
<keyword evidence="1" id="KW-0812">Transmembrane</keyword>
<dbReference type="EMBL" id="DVFN01000105">
    <property type="protein sequence ID" value="HIQ70117.1"/>
    <property type="molecule type" value="Genomic_DNA"/>
</dbReference>
<evidence type="ECO:0000313" key="3">
    <source>
        <dbReference type="Proteomes" id="UP000886874"/>
    </source>
</evidence>
<name>A0A9D1CP76_9FIRM</name>
<keyword evidence="1" id="KW-1133">Transmembrane helix</keyword>
<gene>
    <name evidence="2" type="ORF">IAA67_07295</name>
</gene>